<feature type="signal peptide" evidence="1">
    <location>
        <begin position="1"/>
        <end position="17"/>
    </location>
</feature>
<evidence type="ECO:0000256" key="1">
    <source>
        <dbReference type="SAM" id="SignalP"/>
    </source>
</evidence>
<keyword evidence="1" id="KW-0732">Signal</keyword>
<proteinExistence type="predicted"/>
<dbReference type="InterPro" id="IPR036249">
    <property type="entry name" value="Thioredoxin-like_sf"/>
</dbReference>
<protein>
    <recommendedName>
        <fullName evidence="4">Vitamin K epoxide reductase domain-containing protein</fullName>
    </recommendedName>
</protein>
<feature type="chain" id="PRO_5040955190" description="Vitamin K epoxide reductase domain-containing protein" evidence="1">
    <location>
        <begin position="18"/>
        <end position="210"/>
    </location>
</feature>
<dbReference type="PANTHER" id="PTHR34573">
    <property type="entry name" value="VKC DOMAIN-CONTAINING PROTEIN"/>
    <property type="match status" value="1"/>
</dbReference>
<organism evidence="2 3">
    <name type="scientific">Triparma columacea</name>
    <dbReference type="NCBI Taxonomy" id="722753"/>
    <lineage>
        <taxon>Eukaryota</taxon>
        <taxon>Sar</taxon>
        <taxon>Stramenopiles</taxon>
        <taxon>Ochrophyta</taxon>
        <taxon>Bolidophyceae</taxon>
        <taxon>Parmales</taxon>
        <taxon>Triparmaceae</taxon>
        <taxon>Triparma</taxon>
    </lineage>
</organism>
<accession>A0A9W7LC48</accession>
<dbReference type="Proteomes" id="UP001165065">
    <property type="component" value="Unassembled WGS sequence"/>
</dbReference>
<evidence type="ECO:0000313" key="3">
    <source>
        <dbReference type="Proteomes" id="UP001165065"/>
    </source>
</evidence>
<dbReference type="Gene3D" id="1.20.1440.130">
    <property type="entry name" value="VKOR domain"/>
    <property type="match status" value="1"/>
</dbReference>
<dbReference type="InterPro" id="IPR038354">
    <property type="entry name" value="VKOR_sf"/>
</dbReference>
<dbReference type="SUPFAM" id="SSF52833">
    <property type="entry name" value="Thioredoxin-like"/>
    <property type="match status" value="1"/>
</dbReference>
<dbReference type="Gene3D" id="3.40.30.10">
    <property type="entry name" value="Glutaredoxin"/>
    <property type="match status" value="1"/>
</dbReference>
<reference evidence="3" key="1">
    <citation type="journal article" date="2023" name="Commun. Biol.">
        <title>Genome analysis of Parmales, the sister group of diatoms, reveals the evolutionary specialization of diatoms from phago-mixotrophs to photoautotrophs.</title>
        <authorList>
            <person name="Ban H."/>
            <person name="Sato S."/>
            <person name="Yoshikawa S."/>
            <person name="Yamada K."/>
            <person name="Nakamura Y."/>
            <person name="Ichinomiya M."/>
            <person name="Sato N."/>
            <person name="Blanc-Mathieu R."/>
            <person name="Endo H."/>
            <person name="Kuwata A."/>
            <person name="Ogata H."/>
        </authorList>
    </citation>
    <scope>NUCLEOTIDE SEQUENCE [LARGE SCALE GENOMIC DNA]</scope>
</reference>
<sequence>MAMASFALLYILTVLQAPCPFCLVSAFCSVSIFLLWWGRGEVLKRTGGLAALGLAGGLVWTSVVDGGVVTPTPSPAYADASSALRGGETVAAGAIASAVAPPPAPAVATAPASLLKDLKSLDTKLYGAFWCSHCAEQKEALGPDWRMYITYVECDKDGKDFKGQCKIDGQKLRGYPTWTIQGIKIEGERTIEELQEIVQVIKDGGDTSEL</sequence>
<evidence type="ECO:0000313" key="2">
    <source>
        <dbReference type="EMBL" id="GMI44262.1"/>
    </source>
</evidence>
<comment type="caution">
    <text evidence="2">The sequence shown here is derived from an EMBL/GenBank/DDBJ whole genome shotgun (WGS) entry which is preliminary data.</text>
</comment>
<evidence type="ECO:0008006" key="4">
    <source>
        <dbReference type="Google" id="ProtNLM"/>
    </source>
</evidence>
<dbReference type="EMBL" id="BRYA01000211">
    <property type="protein sequence ID" value="GMI44262.1"/>
    <property type="molecule type" value="Genomic_DNA"/>
</dbReference>
<gene>
    <name evidence="2" type="ORF">TrCOL_g1430</name>
</gene>
<dbReference type="OrthoDB" id="343052at2759"/>
<keyword evidence="3" id="KW-1185">Reference proteome</keyword>
<dbReference type="PANTHER" id="PTHR34573:SF1">
    <property type="entry name" value="VITAMIN K EPOXIDE REDUCTASE DOMAIN-CONTAINING PROTEIN"/>
    <property type="match status" value="1"/>
</dbReference>
<dbReference type="AlphaFoldDB" id="A0A9W7LC48"/>
<name>A0A9W7LC48_9STRA</name>